<evidence type="ECO:0008006" key="7">
    <source>
        <dbReference type="Google" id="ProtNLM"/>
    </source>
</evidence>
<dbReference type="GO" id="GO:0005657">
    <property type="term" value="C:replication fork"/>
    <property type="evidence" value="ECO:0007669"/>
    <property type="project" value="TreeGrafter"/>
</dbReference>
<dbReference type="GO" id="GO:0000723">
    <property type="term" value="P:telomere maintenance"/>
    <property type="evidence" value="ECO:0007669"/>
    <property type="project" value="TreeGrafter"/>
</dbReference>
<keyword evidence="6" id="KW-1185">Reference proteome</keyword>
<organism evidence="5 6">
    <name type="scientific">Acipenser oxyrinchus oxyrinchus</name>
    <dbReference type="NCBI Taxonomy" id="40147"/>
    <lineage>
        <taxon>Eukaryota</taxon>
        <taxon>Metazoa</taxon>
        <taxon>Chordata</taxon>
        <taxon>Craniata</taxon>
        <taxon>Vertebrata</taxon>
        <taxon>Euteleostomi</taxon>
        <taxon>Actinopterygii</taxon>
        <taxon>Chondrostei</taxon>
        <taxon>Acipenseriformes</taxon>
        <taxon>Acipenseridae</taxon>
        <taxon>Acipenser</taxon>
    </lineage>
</organism>
<evidence type="ECO:0000256" key="3">
    <source>
        <dbReference type="SAM" id="MobiDB-lite"/>
    </source>
</evidence>
<dbReference type="Proteomes" id="UP001230051">
    <property type="component" value="Unassembled WGS sequence"/>
</dbReference>
<evidence type="ECO:0000313" key="6">
    <source>
        <dbReference type="Proteomes" id="UP001230051"/>
    </source>
</evidence>
<comment type="caution">
    <text evidence="5">The sequence shown here is derived from an EMBL/GenBank/DDBJ whole genome shotgun (WGS) entry which is preliminary data.</text>
</comment>
<dbReference type="PANTHER" id="PTHR46457">
    <property type="entry name" value="DNA REPAIR PROTEIN RAD51 HOMOLOG 4"/>
    <property type="match status" value="1"/>
</dbReference>
<dbReference type="Gene3D" id="3.40.50.300">
    <property type="entry name" value="P-loop containing nucleotide triphosphate hydrolases"/>
    <property type="match status" value="1"/>
</dbReference>
<feature type="region of interest" description="Disordered" evidence="3">
    <location>
        <begin position="70"/>
        <end position="93"/>
    </location>
</feature>
<evidence type="ECO:0000256" key="2">
    <source>
        <dbReference type="ARBA" id="ARBA00023242"/>
    </source>
</evidence>
<dbReference type="GO" id="GO:0003697">
    <property type="term" value="F:single-stranded DNA binding"/>
    <property type="evidence" value="ECO:0007669"/>
    <property type="project" value="TreeGrafter"/>
</dbReference>
<protein>
    <recommendedName>
        <fullName evidence="7">RecA family profile 1 domain-containing protein</fullName>
    </recommendedName>
</protein>
<accession>A0AAD8CVL5</accession>
<comment type="subcellular location">
    <subcellularLocation>
        <location evidence="1">Nucleus</location>
    </subcellularLocation>
</comment>
<keyword evidence="4" id="KW-0732">Signal</keyword>
<dbReference type="GO" id="GO:0005815">
    <property type="term" value="C:microtubule organizing center"/>
    <property type="evidence" value="ECO:0007669"/>
    <property type="project" value="TreeGrafter"/>
</dbReference>
<proteinExistence type="predicted"/>
<evidence type="ECO:0000256" key="4">
    <source>
        <dbReference type="SAM" id="SignalP"/>
    </source>
</evidence>
<dbReference type="SUPFAM" id="SSF52540">
    <property type="entry name" value="P-loop containing nucleoside triphosphate hydrolases"/>
    <property type="match status" value="1"/>
</dbReference>
<dbReference type="GO" id="GO:0007131">
    <property type="term" value="P:reciprocal meiotic recombination"/>
    <property type="evidence" value="ECO:0007669"/>
    <property type="project" value="TreeGrafter"/>
</dbReference>
<evidence type="ECO:0000313" key="5">
    <source>
        <dbReference type="EMBL" id="KAK1158408.1"/>
    </source>
</evidence>
<name>A0AAD8CVL5_ACIOX</name>
<gene>
    <name evidence="5" type="ORF">AOXY_G23319</name>
</gene>
<dbReference type="GO" id="GO:0000400">
    <property type="term" value="F:four-way junction DNA binding"/>
    <property type="evidence" value="ECO:0007669"/>
    <property type="project" value="TreeGrafter"/>
</dbReference>
<dbReference type="EMBL" id="JAGXEW010000024">
    <property type="protein sequence ID" value="KAK1158408.1"/>
    <property type="molecule type" value="Genomic_DNA"/>
</dbReference>
<dbReference type="PANTHER" id="PTHR46457:SF1">
    <property type="entry name" value="DNA REPAIR PROTEIN RAD51 HOMOLOG 4"/>
    <property type="match status" value="1"/>
</dbReference>
<reference evidence="5" key="1">
    <citation type="submission" date="2022-02" db="EMBL/GenBank/DDBJ databases">
        <title>Atlantic sturgeon de novo genome assembly.</title>
        <authorList>
            <person name="Stock M."/>
            <person name="Klopp C."/>
            <person name="Guiguen Y."/>
            <person name="Cabau C."/>
            <person name="Parinello H."/>
            <person name="Santidrian Yebra-Pimentel E."/>
            <person name="Kuhl H."/>
            <person name="Dirks R.P."/>
            <person name="Guessner J."/>
            <person name="Wuertz S."/>
            <person name="Du K."/>
            <person name="Schartl M."/>
        </authorList>
    </citation>
    <scope>NUCLEOTIDE SEQUENCE</scope>
    <source>
        <strain evidence="5">STURGEONOMICS-FGT-2020</strain>
        <tissue evidence="5">Whole blood</tissue>
    </source>
</reference>
<dbReference type="GO" id="GO:0008094">
    <property type="term" value="F:ATP-dependent activity, acting on DNA"/>
    <property type="evidence" value="ECO:0007669"/>
    <property type="project" value="TreeGrafter"/>
</dbReference>
<dbReference type="GO" id="GO:0000724">
    <property type="term" value="P:double-strand break repair via homologous recombination"/>
    <property type="evidence" value="ECO:0007669"/>
    <property type="project" value="TreeGrafter"/>
</dbReference>
<feature type="signal peptide" evidence="4">
    <location>
        <begin position="1"/>
        <end position="18"/>
    </location>
</feature>
<dbReference type="InterPro" id="IPR051988">
    <property type="entry name" value="HRR_RAD51_Paralog"/>
</dbReference>
<dbReference type="InterPro" id="IPR027417">
    <property type="entry name" value="P-loop_NTPase"/>
</dbReference>
<sequence length="119" mass="13083">MLWFCFAGLSLMMQLAGELRMMARDLGVVVLVTNHMTRDGNGAVKAGLGRPWSHVPRTRVLLQRVEREGAKPSGLRTATLVKSSRQPSQISQEFDLGGLQPTSRFTSCTQRVSAAGKHF</sequence>
<dbReference type="GO" id="GO:0033063">
    <property type="term" value="C:Rad51B-Rad51C-Rad51D-XRCC2 complex"/>
    <property type="evidence" value="ECO:0007669"/>
    <property type="project" value="TreeGrafter"/>
</dbReference>
<keyword evidence="2" id="KW-0539">Nucleus</keyword>
<feature type="chain" id="PRO_5042219885" description="RecA family profile 1 domain-containing protein" evidence="4">
    <location>
        <begin position="19"/>
        <end position="119"/>
    </location>
</feature>
<evidence type="ECO:0000256" key="1">
    <source>
        <dbReference type="ARBA" id="ARBA00004123"/>
    </source>
</evidence>
<dbReference type="GO" id="GO:0042148">
    <property type="term" value="P:DNA strand invasion"/>
    <property type="evidence" value="ECO:0007669"/>
    <property type="project" value="TreeGrafter"/>
</dbReference>
<dbReference type="AlphaFoldDB" id="A0AAD8CVL5"/>
<feature type="compositionally biased region" description="Polar residues" evidence="3">
    <location>
        <begin position="80"/>
        <end position="92"/>
    </location>
</feature>